<accession>A0AAD5KCR2</accession>
<keyword evidence="2" id="KW-0677">Repeat</keyword>
<gene>
    <name evidence="4" type="ORF">BDA99DRAFT_24619</name>
</gene>
<protein>
    <submittedName>
        <fullName evidence="4">Uncharacterized protein</fullName>
    </submittedName>
</protein>
<evidence type="ECO:0000256" key="2">
    <source>
        <dbReference type="ARBA" id="ARBA00022737"/>
    </source>
</evidence>
<keyword evidence="3" id="KW-0539">Nucleus</keyword>
<dbReference type="SUPFAM" id="SSF52047">
    <property type="entry name" value="RNI-like"/>
    <property type="match status" value="1"/>
</dbReference>
<dbReference type="InterPro" id="IPR032675">
    <property type="entry name" value="LRR_dom_sf"/>
</dbReference>
<dbReference type="AlphaFoldDB" id="A0AAD5KCR2"/>
<evidence type="ECO:0000313" key="4">
    <source>
        <dbReference type="EMBL" id="KAI9266532.1"/>
    </source>
</evidence>
<keyword evidence="5" id="KW-1185">Reference proteome</keyword>
<dbReference type="GO" id="GO:0043596">
    <property type="term" value="C:nuclear replication fork"/>
    <property type="evidence" value="ECO:0007669"/>
    <property type="project" value="TreeGrafter"/>
</dbReference>
<dbReference type="Gene3D" id="3.80.10.10">
    <property type="entry name" value="Ribonuclease Inhibitor"/>
    <property type="match status" value="1"/>
</dbReference>
<dbReference type="PANTHER" id="PTHR46358">
    <property type="entry name" value="TONSOKU-LIKE PROTEIN"/>
    <property type="match status" value="1"/>
</dbReference>
<name>A0AAD5KCR2_9FUNG</name>
<comment type="caution">
    <text evidence="4">The sequence shown here is derived from an EMBL/GenBank/DDBJ whole genome shotgun (WGS) entry which is preliminary data.</text>
</comment>
<evidence type="ECO:0000256" key="1">
    <source>
        <dbReference type="ARBA" id="ARBA00004123"/>
    </source>
</evidence>
<reference evidence="4" key="2">
    <citation type="submission" date="2023-02" db="EMBL/GenBank/DDBJ databases">
        <authorList>
            <consortium name="DOE Joint Genome Institute"/>
            <person name="Mondo S.J."/>
            <person name="Chang Y."/>
            <person name="Wang Y."/>
            <person name="Ahrendt S."/>
            <person name="Andreopoulos W."/>
            <person name="Barry K."/>
            <person name="Beard J."/>
            <person name="Benny G.L."/>
            <person name="Blankenship S."/>
            <person name="Bonito G."/>
            <person name="Cuomo C."/>
            <person name="Desiro A."/>
            <person name="Gervers K.A."/>
            <person name="Hundley H."/>
            <person name="Kuo A."/>
            <person name="LaButti K."/>
            <person name="Lang B.F."/>
            <person name="Lipzen A."/>
            <person name="O'Donnell K."/>
            <person name="Pangilinan J."/>
            <person name="Reynolds N."/>
            <person name="Sandor L."/>
            <person name="Smith M.W."/>
            <person name="Tsang A."/>
            <person name="Grigoriev I.V."/>
            <person name="Stajich J.E."/>
            <person name="Spatafora J.W."/>
        </authorList>
    </citation>
    <scope>NUCLEOTIDE SEQUENCE</scope>
    <source>
        <strain evidence="4">RSA 2281</strain>
    </source>
</reference>
<proteinExistence type="predicted"/>
<evidence type="ECO:0000256" key="3">
    <source>
        <dbReference type="ARBA" id="ARBA00023242"/>
    </source>
</evidence>
<dbReference type="PANTHER" id="PTHR46358:SF1">
    <property type="entry name" value="TONSOKU-LIKE PROTEIN"/>
    <property type="match status" value="1"/>
</dbReference>
<dbReference type="EMBL" id="JAIXMP010000010">
    <property type="protein sequence ID" value="KAI9266532.1"/>
    <property type="molecule type" value="Genomic_DNA"/>
</dbReference>
<organism evidence="4 5">
    <name type="scientific">Phascolomyces articulosus</name>
    <dbReference type="NCBI Taxonomy" id="60185"/>
    <lineage>
        <taxon>Eukaryota</taxon>
        <taxon>Fungi</taxon>
        <taxon>Fungi incertae sedis</taxon>
        <taxon>Mucoromycota</taxon>
        <taxon>Mucoromycotina</taxon>
        <taxon>Mucoromycetes</taxon>
        <taxon>Mucorales</taxon>
        <taxon>Lichtheimiaceae</taxon>
        <taxon>Phascolomyces</taxon>
    </lineage>
</organism>
<dbReference type="Proteomes" id="UP001209540">
    <property type="component" value="Unassembled WGS sequence"/>
</dbReference>
<dbReference type="Pfam" id="PF13516">
    <property type="entry name" value="LRR_6"/>
    <property type="match status" value="1"/>
</dbReference>
<dbReference type="GO" id="GO:0000724">
    <property type="term" value="P:double-strand break repair via homologous recombination"/>
    <property type="evidence" value="ECO:0007669"/>
    <property type="project" value="TreeGrafter"/>
</dbReference>
<dbReference type="InterPro" id="IPR001611">
    <property type="entry name" value="Leu-rich_rpt"/>
</dbReference>
<dbReference type="GO" id="GO:0031297">
    <property type="term" value="P:replication fork processing"/>
    <property type="evidence" value="ECO:0007669"/>
    <property type="project" value="TreeGrafter"/>
</dbReference>
<sequence length="328" mass="37512">MDLDYYNEDEELNEAIASMDISASAGIKEGDITQKKDPILTVRVAVNINHQEKILFIQVFNDTKCIDWLMEQVAQKVWESYGYEPKIYELKTEASGCLLPQELVVVAIQGNFELVHAYYHGFREKTPLEVYQNSCSRNKVSTRHTVELALHENEQTDALVLADTCLVSRDIPVICDLLSHIKPVTKVDLSGNVLYDHDIADLFKHIQDLHEVDLSSNRITSKTIAKLAYHPNLRRASLSYNPLGSDTLALLPELLRKCSHLDVLDLESCDVDNYTLQDITLHEYRHYSGHRLESLNLSNNALIRDSTSFERWKPLLHNLVNHPTNIEF</sequence>
<reference evidence="4" key="1">
    <citation type="journal article" date="2022" name="IScience">
        <title>Evolution of zygomycete secretomes and the origins of terrestrial fungal ecologies.</title>
        <authorList>
            <person name="Chang Y."/>
            <person name="Wang Y."/>
            <person name="Mondo S."/>
            <person name="Ahrendt S."/>
            <person name="Andreopoulos W."/>
            <person name="Barry K."/>
            <person name="Beard J."/>
            <person name="Benny G.L."/>
            <person name="Blankenship S."/>
            <person name="Bonito G."/>
            <person name="Cuomo C."/>
            <person name="Desiro A."/>
            <person name="Gervers K.A."/>
            <person name="Hundley H."/>
            <person name="Kuo A."/>
            <person name="LaButti K."/>
            <person name="Lang B.F."/>
            <person name="Lipzen A."/>
            <person name="O'Donnell K."/>
            <person name="Pangilinan J."/>
            <person name="Reynolds N."/>
            <person name="Sandor L."/>
            <person name="Smith M.E."/>
            <person name="Tsang A."/>
            <person name="Grigoriev I.V."/>
            <person name="Stajich J.E."/>
            <person name="Spatafora J.W."/>
        </authorList>
    </citation>
    <scope>NUCLEOTIDE SEQUENCE</scope>
    <source>
        <strain evidence="4">RSA 2281</strain>
    </source>
</reference>
<comment type="subcellular location">
    <subcellularLocation>
        <location evidence="1">Nucleus</location>
    </subcellularLocation>
</comment>
<dbReference type="InterPro" id="IPR052311">
    <property type="entry name" value="MMS22L-TONSL_complex_comp"/>
</dbReference>
<evidence type="ECO:0000313" key="5">
    <source>
        <dbReference type="Proteomes" id="UP001209540"/>
    </source>
</evidence>